<evidence type="ECO:0000313" key="8">
    <source>
        <dbReference type="Proteomes" id="UP000001844"/>
    </source>
</evidence>
<dbReference type="CDD" id="cd18011">
    <property type="entry name" value="DEXDc_RapA"/>
    <property type="match status" value="1"/>
</dbReference>
<dbReference type="PROSITE" id="PS51192">
    <property type="entry name" value="HELICASE_ATP_BIND_1"/>
    <property type="match status" value="1"/>
</dbReference>
<geneLocation type="plasmid" evidence="7 8">
    <name>pNHAL01</name>
</geneLocation>
<sequence>MQHHIFLPVPGAWVRDRQKSKARRGWVKFVNMEQKQILVSWFKETLTSWHHPQELGSGFSIGMDVQDVPRSNIRPSLGEGIVLENRTLGGRDQVLVEFPASGKRLWLPYENLRPVKGVKHRFLVPKPTDPNEAERLRLKNLAYALELWNENTGALSQLEIDPLPHQIHLVHHILASGNLNWLIADDVGLGKTIELGMLLSALRSRGMLRRVLIVTPAGLTQQWQEEMRDKFGFDEFQIYGRDFEGYDARQWKLNDFVIGSIDRLKLDYHKENLLNADRWDLIVFDEAHRLSRRQYGRSFKAADRFRLAAELRPRTDAMILLSATPHQGMQDKFQALLELVRPEWKRAINRLALNPDLVREMVFRNYKADVTDAEGNFIFKGKTTRTISVDISPAVQAFDKALQAYLQRGYNAGREQGGRMGRAIHFVMTIYRKLAASSVAAIYRALERRLERLHGEFDGFRARSYEEEEPDIRYFGEWEEMFEASDKEFFAGEMDALRELIRQAASLLHDDRKLQAFQSGLLEQVLTKNPDEKVLIFTEYRATQDYLRETLVARFGADKVEIICGGQSQDERRAAIARFEDKGQFLVSTEAGGEGINLQRYCHVVFNFDLPWNPMRLVQRIGRLYRYGQDKRVIVFNVHAPDTLDAQIMDTLYLRLDQVVRDMAVLGSEFNENLADDILGEMADLLEIEQILEEAASAGVSRTRKRIEEAMQRAREAVEKQRDLFAHVSRYDPNESREELHIAHDHLRAFIEGMFVQEGIEIIERTHKNAIWEIRLPEELANQFSSARTRWRVTLERAEITRRPGVHMLNLNSRLMHHLLDRAKSYEFGGLATPITDLNGEALCTAILRWQNDQGRRMRQEFAALLVHADGRVDTNPMAVSDWLRRPATATTLLPNRETVEPLYKMAEIATDRRLGKVANRDLHPENRQWLTSAWIKG</sequence>
<keyword evidence="3 7" id="KW-0347">Helicase</keyword>
<dbReference type="eggNOG" id="COG0553">
    <property type="taxonomic scope" value="Bacteria"/>
</dbReference>
<dbReference type="InterPro" id="IPR000330">
    <property type="entry name" value="SNF2_N"/>
</dbReference>
<keyword evidence="4" id="KW-0067">ATP-binding</keyword>
<dbReference type="SUPFAM" id="SSF52540">
    <property type="entry name" value="P-loop containing nucleoside triphosphate hydrolases"/>
    <property type="match status" value="2"/>
</dbReference>
<evidence type="ECO:0000313" key="7">
    <source>
        <dbReference type="EMBL" id="ADE17031.1"/>
    </source>
</evidence>
<evidence type="ECO:0000259" key="5">
    <source>
        <dbReference type="PROSITE" id="PS51192"/>
    </source>
</evidence>
<dbReference type="InterPro" id="IPR049730">
    <property type="entry name" value="SNF2/RAD54-like_C"/>
</dbReference>
<dbReference type="PANTHER" id="PTHR10799">
    <property type="entry name" value="SNF2/RAD54 HELICASE FAMILY"/>
    <property type="match status" value="1"/>
</dbReference>
<feature type="domain" description="Helicase ATP-binding" evidence="5">
    <location>
        <begin position="172"/>
        <end position="343"/>
    </location>
</feature>
<dbReference type="InterPro" id="IPR057342">
    <property type="entry name" value="DEXDc_RapA"/>
</dbReference>
<organism evidence="7 8">
    <name type="scientific">Nitrosococcus halophilus (strain Nc4)</name>
    <dbReference type="NCBI Taxonomy" id="472759"/>
    <lineage>
        <taxon>Bacteria</taxon>
        <taxon>Pseudomonadati</taxon>
        <taxon>Pseudomonadota</taxon>
        <taxon>Gammaproteobacteria</taxon>
        <taxon>Chromatiales</taxon>
        <taxon>Chromatiaceae</taxon>
        <taxon>Nitrosococcus</taxon>
    </lineage>
</organism>
<keyword evidence="8" id="KW-1185">Reference proteome</keyword>
<evidence type="ECO:0000256" key="4">
    <source>
        <dbReference type="ARBA" id="ARBA00022840"/>
    </source>
</evidence>
<accession>D5C5H7</accession>
<dbReference type="Pfam" id="PF00176">
    <property type="entry name" value="SNF2-rel_dom"/>
    <property type="match status" value="1"/>
</dbReference>
<dbReference type="InterPro" id="IPR027417">
    <property type="entry name" value="P-loop_NTPase"/>
</dbReference>
<dbReference type="CDD" id="cd18793">
    <property type="entry name" value="SF2_C_SNF"/>
    <property type="match status" value="1"/>
</dbReference>
<name>D5C5H7_NITHN</name>
<dbReference type="RefSeq" id="WP_013028133.1">
    <property type="nucleotide sequence ID" value="NC_013958.1"/>
</dbReference>
<reference evidence="7 8" key="1">
    <citation type="submission" date="2009-10" db="EMBL/GenBank/DDBJ databases">
        <title>Complete genome sequence of Nitrosococcus halophilus Nc4, a salt-adapted, aerobic obligate ammonia-oxidizing sulfur purple bacterium.</title>
        <authorList>
            <consortium name="US DOE Joint Genome Institute"/>
            <person name="Campbell M.A."/>
            <person name="Malfatti S.A."/>
            <person name="Chain P.S.G."/>
            <person name="Heidelberg J.F."/>
            <person name="Ward N.L."/>
            <person name="Ward B.B."/>
            <person name="Klotz M.G."/>
        </authorList>
    </citation>
    <scope>NUCLEOTIDE SEQUENCE [LARGE SCALE GENOMIC DNA]</scope>
    <source>
        <strain evidence="8">Nc4</strain>
        <plasmid evidence="8">Plasmid pNHAL01</plasmid>
    </source>
</reference>
<evidence type="ECO:0000256" key="3">
    <source>
        <dbReference type="ARBA" id="ARBA00022806"/>
    </source>
</evidence>
<dbReference type="GO" id="GO:0016787">
    <property type="term" value="F:hydrolase activity"/>
    <property type="evidence" value="ECO:0007669"/>
    <property type="project" value="UniProtKB-KW"/>
</dbReference>
<evidence type="ECO:0000256" key="2">
    <source>
        <dbReference type="ARBA" id="ARBA00022801"/>
    </source>
</evidence>
<keyword evidence="7" id="KW-0614">Plasmid</keyword>
<dbReference type="HOGENOM" id="CLU_013852_0_0_6"/>
<evidence type="ECO:0000256" key="1">
    <source>
        <dbReference type="ARBA" id="ARBA00022741"/>
    </source>
</evidence>
<evidence type="ECO:0000259" key="6">
    <source>
        <dbReference type="PROSITE" id="PS51194"/>
    </source>
</evidence>
<dbReference type="GO" id="GO:0005524">
    <property type="term" value="F:ATP binding"/>
    <property type="evidence" value="ECO:0007669"/>
    <property type="project" value="UniProtKB-KW"/>
</dbReference>
<dbReference type="SMART" id="SM00490">
    <property type="entry name" value="HELICc"/>
    <property type="match status" value="1"/>
</dbReference>
<dbReference type="InterPro" id="IPR038718">
    <property type="entry name" value="SNF2-like_sf"/>
</dbReference>
<dbReference type="Gene3D" id="3.40.50.300">
    <property type="entry name" value="P-loop containing nucleotide triphosphate hydrolases"/>
    <property type="match status" value="1"/>
</dbReference>
<gene>
    <name evidence="7" type="ORF">Nhal_4024</name>
</gene>
<dbReference type="AlphaFoldDB" id="D5C5H7"/>
<dbReference type="PROSITE" id="PS51194">
    <property type="entry name" value="HELICASE_CTER"/>
    <property type="match status" value="1"/>
</dbReference>
<dbReference type="InterPro" id="IPR001650">
    <property type="entry name" value="Helicase_C-like"/>
</dbReference>
<dbReference type="Pfam" id="PF00271">
    <property type="entry name" value="Helicase_C"/>
    <property type="match status" value="1"/>
</dbReference>
<keyword evidence="2" id="KW-0378">Hydrolase</keyword>
<dbReference type="Gene3D" id="3.40.50.10810">
    <property type="entry name" value="Tandem AAA-ATPase domain"/>
    <property type="match status" value="1"/>
</dbReference>
<dbReference type="EMBL" id="CP001799">
    <property type="protein sequence ID" value="ADE17031.1"/>
    <property type="molecule type" value="Genomic_DNA"/>
</dbReference>
<dbReference type="KEGG" id="nhl:Nhal_4024"/>
<dbReference type="Proteomes" id="UP000001844">
    <property type="component" value="Plasmid pNHAL01"/>
</dbReference>
<dbReference type="SMART" id="SM00487">
    <property type="entry name" value="DEXDc"/>
    <property type="match status" value="1"/>
</dbReference>
<proteinExistence type="predicted"/>
<dbReference type="InterPro" id="IPR014001">
    <property type="entry name" value="Helicase_ATP-bd"/>
</dbReference>
<feature type="domain" description="Helicase C-terminal" evidence="6">
    <location>
        <begin position="521"/>
        <end position="667"/>
    </location>
</feature>
<keyword evidence="1" id="KW-0547">Nucleotide-binding</keyword>
<dbReference type="GO" id="GO:0004386">
    <property type="term" value="F:helicase activity"/>
    <property type="evidence" value="ECO:0007669"/>
    <property type="project" value="UniProtKB-KW"/>
</dbReference>
<protein>
    <submittedName>
        <fullName evidence="7">Helicase domain protein</fullName>
    </submittedName>
</protein>